<dbReference type="InterPro" id="IPR013785">
    <property type="entry name" value="Aldolase_TIM"/>
</dbReference>
<evidence type="ECO:0000256" key="8">
    <source>
        <dbReference type="RuleBase" id="RU003994"/>
    </source>
</evidence>
<reference evidence="9" key="2">
    <citation type="journal article" date="2024" name="Plant">
        <title>Genomic evolution and insights into agronomic trait innovations of Sesamum species.</title>
        <authorList>
            <person name="Miao H."/>
            <person name="Wang L."/>
            <person name="Qu L."/>
            <person name="Liu H."/>
            <person name="Sun Y."/>
            <person name="Le M."/>
            <person name="Wang Q."/>
            <person name="Wei S."/>
            <person name="Zheng Y."/>
            <person name="Lin W."/>
            <person name="Duan Y."/>
            <person name="Cao H."/>
            <person name="Xiong S."/>
            <person name="Wang X."/>
            <person name="Wei L."/>
            <person name="Li C."/>
            <person name="Ma Q."/>
            <person name="Ju M."/>
            <person name="Zhao R."/>
            <person name="Li G."/>
            <person name="Mu C."/>
            <person name="Tian Q."/>
            <person name="Mei H."/>
            <person name="Zhang T."/>
            <person name="Gao T."/>
            <person name="Zhang H."/>
        </authorList>
    </citation>
    <scope>NUCLEOTIDE SEQUENCE</scope>
    <source>
        <strain evidence="9">KEN1</strain>
    </source>
</reference>
<evidence type="ECO:0000256" key="4">
    <source>
        <dbReference type="ARBA" id="ARBA00013068"/>
    </source>
</evidence>
<dbReference type="Pfam" id="PF00274">
    <property type="entry name" value="Glycolytic"/>
    <property type="match status" value="1"/>
</dbReference>
<keyword evidence="6 8" id="KW-0456">Lyase</keyword>
<proteinExistence type="inferred from homology"/>
<reference evidence="9" key="1">
    <citation type="submission" date="2020-06" db="EMBL/GenBank/DDBJ databases">
        <authorList>
            <person name="Li T."/>
            <person name="Hu X."/>
            <person name="Zhang T."/>
            <person name="Song X."/>
            <person name="Zhang H."/>
            <person name="Dai N."/>
            <person name="Sheng W."/>
            <person name="Hou X."/>
            <person name="Wei L."/>
        </authorList>
    </citation>
    <scope>NUCLEOTIDE SEQUENCE</scope>
    <source>
        <strain evidence="9">KEN1</strain>
        <tissue evidence="9">Leaf</tissue>
    </source>
</reference>
<dbReference type="GO" id="GO:0006096">
    <property type="term" value="P:glycolytic process"/>
    <property type="evidence" value="ECO:0007669"/>
    <property type="project" value="UniProtKB-KW"/>
</dbReference>
<evidence type="ECO:0000256" key="6">
    <source>
        <dbReference type="ARBA" id="ARBA00023239"/>
    </source>
</evidence>
<evidence type="ECO:0000256" key="3">
    <source>
        <dbReference type="ARBA" id="ARBA00010387"/>
    </source>
</evidence>
<evidence type="ECO:0000256" key="5">
    <source>
        <dbReference type="ARBA" id="ARBA00023152"/>
    </source>
</evidence>
<dbReference type="InterPro" id="IPR029768">
    <property type="entry name" value="Aldolase_I_AS"/>
</dbReference>
<dbReference type="EMBL" id="JACGWN010000005">
    <property type="protein sequence ID" value="KAL0448474.1"/>
    <property type="molecule type" value="Genomic_DNA"/>
</dbReference>
<comment type="catalytic activity">
    <reaction evidence="1 8">
        <text>beta-D-fructose 1,6-bisphosphate = D-glyceraldehyde 3-phosphate + dihydroxyacetone phosphate</text>
        <dbReference type="Rhea" id="RHEA:14729"/>
        <dbReference type="ChEBI" id="CHEBI:32966"/>
        <dbReference type="ChEBI" id="CHEBI:57642"/>
        <dbReference type="ChEBI" id="CHEBI:59776"/>
        <dbReference type="EC" id="4.1.2.13"/>
    </reaction>
</comment>
<evidence type="ECO:0000256" key="1">
    <source>
        <dbReference type="ARBA" id="ARBA00000441"/>
    </source>
</evidence>
<dbReference type="AlphaFoldDB" id="A0AAW2X2W1"/>
<dbReference type="PROSITE" id="PS00158">
    <property type="entry name" value="ALDOLASE_CLASS_I"/>
    <property type="match status" value="1"/>
</dbReference>
<accession>A0AAW2X2W1</accession>
<comment type="similarity">
    <text evidence="3 8">Belongs to the class I fructose-bisphosphate aldolase family.</text>
</comment>
<dbReference type="InterPro" id="IPR000741">
    <property type="entry name" value="FBA_I"/>
</dbReference>
<dbReference type="EC" id="4.1.2.13" evidence="4 8"/>
<name>A0AAW2X2W1_9LAMI</name>
<evidence type="ECO:0000313" key="9">
    <source>
        <dbReference type="EMBL" id="KAL0448474.1"/>
    </source>
</evidence>
<organism evidence="9">
    <name type="scientific">Sesamum latifolium</name>
    <dbReference type="NCBI Taxonomy" id="2727402"/>
    <lineage>
        <taxon>Eukaryota</taxon>
        <taxon>Viridiplantae</taxon>
        <taxon>Streptophyta</taxon>
        <taxon>Embryophyta</taxon>
        <taxon>Tracheophyta</taxon>
        <taxon>Spermatophyta</taxon>
        <taxon>Magnoliopsida</taxon>
        <taxon>eudicotyledons</taxon>
        <taxon>Gunneridae</taxon>
        <taxon>Pentapetalae</taxon>
        <taxon>asterids</taxon>
        <taxon>lamiids</taxon>
        <taxon>Lamiales</taxon>
        <taxon>Pedaliaceae</taxon>
        <taxon>Sesamum</taxon>
    </lineage>
</organism>
<keyword evidence="5 8" id="KW-0324">Glycolysis</keyword>
<evidence type="ECO:0000256" key="2">
    <source>
        <dbReference type="ARBA" id="ARBA00004714"/>
    </source>
</evidence>
<protein>
    <recommendedName>
        <fullName evidence="4 8">Fructose-bisphosphate aldolase</fullName>
        <ecNumber evidence="4 8">4.1.2.13</ecNumber>
    </recommendedName>
</protein>
<dbReference type="PANTHER" id="PTHR11627">
    <property type="entry name" value="FRUCTOSE-BISPHOSPHATE ALDOLASE"/>
    <property type="match status" value="1"/>
</dbReference>
<comment type="pathway">
    <text evidence="2">Carbohydrate degradation; glycolysis; D-glyceraldehyde 3-phosphate and glycerone phosphate from D-glucose: step 4/4.</text>
</comment>
<comment type="caution">
    <text evidence="9">The sequence shown here is derived from an EMBL/GenBank/DDBJ whole genome shotgun (WGS) entry which is preliminary data.</text>
</comment>
<evidence type="ECO:0000256" key="7">
    <source>
        <dbReference type="ARBA" id="ARBA00023270"/>
    </source>
</evidence>
<keyword evidence="7" id="KW-0704">Schiff base</keyword>
<gene>
    <name evidence="9" type="ORF">Slati_1403800</name>
</gene>
<sequence length="151" mass="16736">MKDNGLVPIVEPQTLLDGDHRIDRTFEVAHKVWAVLFLYLAENNVVFEGILLKPSIVNPGAESKGKATPEEVADYTLKLLKRRIPPAVPGIMWASKVEATLNLNAMNQGPNLWHVCLSYTRALQNTCLKTWAGSLLIRAKVNSLAQLGKYS</sequence>
<dbReference type="Gene3D" id="3.20.20.70">
    <property type="entry name" value="Aldolase class I"/>
    <property type="match status" value="1"/>
</dbReference>
<dbReference type="SUPFAM" id="SSF51569">
    <property type="entry name" value="Aldolase"/>
    <property type="match status" value="1"/>
</dbReference>
<dbReference type="GO" id="GO:0004332">
    <property type="term" value="F:fructose-bisphosphate aldolase activity"/>
    <property type="evidence" value="ECO:0007669"/>
    <property type="project" value="UniProtKB-EC"/>
</dbReference>